<dbReference type="Gene3D" id="1.25.40.10">
    <property type="entry name" value="Tetratricopeptide repeat domain"/>
    <property type="match status" value="1"/>
</dbReference>
<gene>
    <name evidence="1" type="ORF">S01H4_28303</name>
</gene>
<organism evidence="1">
    <name type="scientific">marine sediment metagenome</name>
    <dbReference type="NCBI Taxonomy" id="412755"/>
    <lineage>
        <taxon>unclassified sequences</taxon>
        <taxon>metagenomes</taxon>
        <taxon>ecological metagenomes</taxon>
    </lineage>
</organism>
<dbReference type="PROSITE" id="PS50005">
    <property type="entry name" value="TPR"/>
    <property type="match status" value="1"/>
</dbReference>
<dbReference type="PROSITE" id="PS50293">
    <property type="entry name" value="TPR_REGION"/>
    <property type="match status" value="1"/>
</dbReference>
<dbReference type="SUPFAM" id="SSF48452">
    <property type="entry name" value="TPR-like"/>
    <property type="match status" value="1"/>
</dbReference>
<protein>
    <submittedName>
        <fullName evidence="1">Uncharacterized protein</fullName>
    </submittedName>
</protein>
<dbReference type="AlphaFoldDB" id="X1BSI1"/>
<name>X1BSI1_9ZZZZ</name>
<sequence>MGWLYYQEGKYEESIQYLNKAIELEPNNGWAYYTRGRSHFKKGDLQGALRDTKKSCTLGYQQACSVQKKYENEVREGNQ</sequence>
<accession>X1BSI1</accession>
<evidence type="ECO:0000313" key="1">
    <source>
        <dbReference type="EMBL" id="GAG84102.1"/>
    </source>
</evidence>
<dbReference type="Pfam" id="PF13414">
    <property type="entry name" value="TPR_11"/>
    <property type="match status" value="1"/>
</dbReference>
<dbReference type="InterPro" id="IPR019734">
    <property type="entry name" value="TPR_rpt"/>
</dbReference>
<reference evidence="1" key="1">
    <citation type="journal article" date="2014" name="Front. Microbiol.">
        <title>High frequency of phylogenetically diverse reductive dehalogenase-homologous genes in deep subseafloor sedimentary metagenomes.</title>
        <authorList>
            <person name="Kawai M."/>
            <person name="Futagami T."/>
            <person name="Toyoda A."/>
            <person name="Takaki Y."/>
            <person name="Nishi S."/>
            <person name="Hori S."/>
            <person name="Arai W."/>
            <person name="Tsubouchi T."/>
            <person name="Morono Y."/>
            <person name="Uchiyama I."/>
            <person name="Ito T."/>
            <person name="Fujiyama A."/>
            <person name="Inagaki F."/>
            <person name="Takami H."/>
        </authorList>
    </citation>
    <scope>NUCLEOTIDE SEQUENCE</scope>
    <source>
        <strain evidence="1">Expedition CK06-06</strain>
    </source>
</reference>
<dbReference type="InterPro" id="IPR011990">
    <property type="entry name" value="TPR-like_helical_dom_sf"/>
</dbReference>
<dbReference type="SMART" id="SM00028">
    <property type="entry name" value="TPR"/>
    <property type="match status" value="2"/>
</dbReference>
<proteinExistence type="predicted"/>
<comment type="caution">
    <text evidence="1">The sequence shown here is derived from an EMBL/GenBank/DDBJ whole genome shotgun (WGS) entry which is preliminary data.</text>
</comment>
<dbReference type="EMBL" id="BART01014038">
    <property type="protein sequence ID" value="GAG84102.1"/>
    <property type="molecule type" value="Genomic_DNA"/>
</dbReference>